<dbReference type="InterPro" id="IPR036111">
    <property type="entry name" value="Mal/L-sulfo/L-lacto_DH-like_sf"/>
</dbReference>
<proteinExistence type="inferred from homology"/>
<comment type="caution">
    <text evidence="4">The sequence shown here is derived from an EMBL/GenBank/DDBJ whole genome shotgun (WGS) entry which is preliminary data.</text>
</comment>
<evidence type="ECO:0000256" key="2">
    <source>
        <dbReference type="ARBA" id="ARBA00023002"/>
    </source>
</evidence>
<feature type="region of interest" description="Disordered" evidence="3">
    <location>
        <begin position="290"/>
        <end position="314"/>
    </location>
</feature>
<name>A0ABX1G6X9_9MICC</name>
<dbReference type="InterPro" id="IPR043143">
    <property type="entry name" value="Mal/L-sulf/L-lact_DH-like_NADP"/>
</dbReference>
<dbReference type="Gene3D" id="1.10.1530.10">
    <property type="match status" value="1"/>
</dbReference>
<dbReference type="PANTHER" id="PTHR11091:SF0">
    <property type="entry name" value="MALATE DEHYDROGENASE"/>
    <property type="match status" value="1"/>
</dbReference>
<dbReference type="RefSeq" id="WP_168152091.1">
    <property type="nucleotide sequence ID" value="NZ_JAAWVT010000004.1"/>
</dbReference>
<sequence>MNRQSPALQYTSTTAALHDLVLEAMSAVGASAQDAAYMADQLIDSELAQHPSHGMRRLPEYVDRALSGYAKPAAQASIELDTGSLLRINGNGTYGHLALRDATALAITRAKAYGISAVAVRNSEYAGRLAPFCEEAAQAGVATLIFGNNNGAGQVVVPPGGTRARLSTNPIAAGVPRALSPHLVIDFATSSVASGRLAEERDRGTELPDEWVTPDGLLKPFGGFKGFGLSLLVEALGGALSGSATVSERPSADAQGTLIIGIDVAQLRELDDFTAQVEEFIAHVKSAEPAEGGGPIRVPGEGRVPEGNDPQQSSITVNARTWSELERIATALRLPMPEALRVP</sequence>
<evidence type="ECO:0000256" key="3">
    <source>
        <dbReference type="SAM" id="MobiDB-lite"/>
    </source>
</evidence>
<dbReference type="InterPro" id="IPR043144">
    <property type="entry name" value="Mal/L-sulf/L-lact_DH-like_ah"/>
</dbReference>
<dbReference type="PANTHER" id="PTHR11091">
    <property type="entry name" value="OXIDOREDUCTASE-RELATED"/>
    <property type="match status" value="1"/>
</dbReference>
<protein>
    <submittedName>
        <fullName evidence="4">Ldh family oxidoreductase</fullName>
    </submittedName>
</protein>
<evidence type="ECO:0000313" key="4">
    <source>
        <dbReference type="EMBL" id="NKG21290.1"/>
    </source>
</evidence>
<keyword evidence="5" id="KW-1185">Reference proteome</keyword>
<dbReference type="EMBL" id="JAAWVT010000004">
    <property type="protein sequence ID" value="NKG21290.1"/>
    <property type="molecule type" value="Genomic_DNA"/>
</dbReference>
<keyword evidence="2" id="KW-0560">Oxidoreductase</keyword>
<accession>A0ABX1G6X9</accession>
<comment type="similarity">
    <text evidence="1">Belongs to the LDH2/MDH2 oxidoreductase family.</text>
</comment>
<reference evidence="4 5" key="1">
    <citation type="submission" date="2020-04" db="EMBL/GenBank/DDBJ databases">
        <title>Paeniglutamicibacter sp. ANT13_2, a novel actinomycete isolated from sediment in Antarctica.</title>
        <authorList>
            <person name="Sakdapetsiri C."/>
            <person name="Pinyakong O."/>
        </authorList>
    </citation>
    <scope>NUCLEOTIDE SEQUENCE [LARGE SCALE GENOMIC DNA]</scope>
    <source>
        <strain evidence="4 5">ANT13_2</strain>
    </source>
</reference>
<dbReference type="InterPro" id="IPR003767">
    <property type="entry name" value="Malate/L-lactate_DH-like"/>
</dbReference>
<dbReference type="SUPFAM" id="SSF89733">
    <property type="entry name" value="L-sulfolactate dehydrogenase-like"/>
    <property type="match status" value="1"/>
</dbReference>
<evidence type="ECO:0000313" key="5">
    <source>
        <dbReference type="Proteomes" id="UP000746595"/>
    </source>
</evidence>
<dbReference type="Gene3D" id="3.30.1370.60">
    <property type="entry name" value="Hypothetical oxidoreductase yiak, domain 2"/>
    <property type="match status" value="1"/>
</dbReference>
<dbReference type="Proteomes" id="UP000746595">
    <property type="component" value="Unassembled WGS sequence"/>
</dbReference>
<gene>
    <name evidence="4" type="ORF">HED64_11315</name>
</gene>
<evidence type="ECO:0000256" key="1">
    <source>
        <dbReference type="ARBA" id="ARBA00006056"/>
    </source>
</evidence>
<dbReference type="Pfam" id="PF02615">
    <property type="entry name" value="Ldh_2"/>
    <property type="match status" value="1"/>
</dbReference>
<organism evidence="4 5">
    <name type="scientific">Paeniglutamicibacter terrestris</name>
    <dbReference type="NCBI Taxonomy" id="2723403"/>
    <lineage>
        <taxon>Bacteria</taxon>
        <taxon>Bacillati</taxon>
        <taxon>Actinomycetota</taxon>
        <taxon>Actinomycetes</taxon>
        <taxon>Micrococcales</taxon>
        <taxon>Micrococcaceae</taxon>
        <taxon>Paeniglutamicibacter</taxon>
    </lineage>
</organism>